<dbReference type="AlphaFoldDB" id="A0A4U1C7J1"/>
<gene>
    <name evidence="3" type="ORF">FA045_07530</name>
</gene>
<proteinExistence type="predicted"/>
<dbReference type="Pfam" id="PF13568">
    <property type="entry name" value="OMP_b-brl_2"/>
    <property type="match status" value="1"/>
</dbReference>
<feature type="chain" id="PRO_5020796387" evidence="1">
    <location>
        <begin position="20"/>
        <end position="206"/>
    </location>
</feature>
<reference evidence="3 4" key="1">
    <citation type="submission" date="2019-04" db="EMBL/GenBank/DDBJ databases">
        <title>Pedobacter sp. AR-2-6 sp. nov., isolated from Arctic soil.</title>
        <authorList>
            <person name="Dahal R.H."/>
            <person name="Kim D.-U."/>
        </authorList>
    </citation>
    <scope>NUCLEOTIDE SEQUENCE [LARGE SCALE GENOMIC DNA]</scope>
    <source>
        <strain evidence="3 4">AR-2-6</strain>
    </source>
</reference>
<dbReference type="Proteomes" id="UP000310477">
    <property type="component" value="Unassembled WGS sequence"/>
</dbReference>
<dbReference type="OrthoDB" id="947434at2"/>
<evidence type="ECO:0000313" key="3">
    <source>
        <dbReference type="EMBL" id="TKC02086.1"/>
    </source>
</evidence>
<protein>
    <submittedName>
        <fullName evidence="3">PorT family protein</fullName>
    </submittedName>
</protein>
<keyword evidence="4" id="KW-1185">Reference proteome</keyword>
<evidence type="ECO:0000313" key="4">
    <source>
        <dbReference type="Proteomes" id="UP000310477"/>
    </source>
</evidence>
<evidence type="ECO:0000256" key="1">
    <source>
        <dbReference type="SAM" id="SignalP"/>
    </source>
</evidence>
<keyword evidence="1" id="KW-0732">Signal</keyword>
<comment type="caution">
    <text evidence="3">The sequence shown here is derived from an EMBL/GenBank/DDBJ whole genome shotgun (WGS) entry which is preliminary data.</text>
</comment>
<name>A0A4U1C7J1_9SPHI</name>
<sequence length="206" mass="22572">MKKILILAMGLFITGVANAQSTDKAIRLGAKAGLNYSNIIKDDGNNDFKTDYLAGFHAGLTLDIKLLENLAFTPELLYSTKGYKSTSAFGEFTQRTSFIDVPILASIQLAQGLNLVAGPQVSFLLSTNNKFENGFGTVEQQIVEDESDRFKKSLVGGVIGFRYDFNNQVGINGRYALDFQKNNENGSSTTPEFKNQVFQIGLGVKF</sequence>
<dbReference type="InterPro" id="IPR025665">
    <property type="entry name" value="Beta-barrel_OMP_2"/>
</dbReference>
<accession>A0A4U1C7J1</accession>
<organism evidence="3 4">
    <name type="scientific">Pedobacter cryotolerans</name>
    <dbReference type="NCBI Taxonomy" id="2571270"/>
    <lineage>
        <taxon>Bacteria</taxon>
        <taxon>Pseudomonadati</taxon>
        <taxon>Bacteroidota</taxon>
        <taxon>Sphingobacteriia</taxon>
        <taxon>Sphingobacteriales</taxon>
        <taxon>Sphingobacteriaceae</taxon>
        <taxon>Pedobacter</taxon>
    </lineage>
</organism>
<evidence type="ECO:0000259" key="2">
    <source>
        <dbReference type="Pfam" id="PF13568"/>
    </source>
</evidence>
<dbReference type="RefSeq" id="WP_136876088.1">
    <property type="nucleotide sequence ID" value="NZ_SWBO01000003.1"/>
</dbReference>
<feature type="domain" description="Outer membrane protein beta-barrel" evidence="2">
    <location>
        <begin position="18"/>
        <end position="177"/>
    </location>
</feature>
<feature type="signal peptide" evidence="1">
    <location>
        <begin position="1"/>
        <end position="19"/>
    </location>
</feature>
<dbReference type="EMBL" id="SWBO01000003">
    <property type="protein sequence ID" value="TKC02086.1"/>
    <property type="molecule type" value="Genomic_DNA"/>
</dbReference>